<protein>
    <submittedName>
        <fullName evidence="1">TerB family tellurite resistance protein</fullName>
    </submittedName>
</protein>
<reference evidence="2" key="1">
    <citation type="journal article" date="2019" name="Int. J. Syst. Evol. Microbiol.">
        <title>The Global Catalogue of Microorganisms (GCM) 10K type strain sequencing project: providing services to taxonomists for standard genome sequencing and annotation.</title>
        <authorList>
            <consortium name="The Broad Institute Genomics Platform"/>
            <consortium name="The Broad Institute Genome Sequencing Center for Infectious Disease"/>
            <person name="Wu L."/>
            <person name="Ma J."/>
        </authorList>
    </citation>
    <scope>NUCLEOTIDE SEQUENCE [LARGE SCALE GENOMIC DNA]</scope>
    <source>
        <strain evidence="2">CECT 8010</strain>
    </source>
</reference>
<dbReference type="EMBL" id="JBHSDC010000029">
    <property type="protein sequence ID" value="MFC4233308.1"/>
    <property type="molecule type" value="Genomic_DNA"/>
</dbReference>
<dbReference type="CDD" id="cd07177">
    <property type="entry name" value="terB_like"/>
    <property type="match status" value="1"/>
</dbReference>
<evidence type="ECO:0000313" key="2">
    <source>
        <dbReference type="Proteomes" id="UP001595906"/>
    </source>
</evidence>
<organism evidence="1 2">
    <name type="scientific">Parasediminibacterium paludis</name>
    <dbReference type="NCBI Taxonomy" id="908966"/>
    <lineage>
        <taxon>Bacteria</taxon>
        <taxon>Pseudomonadati</taxon>
        <taxon>Bacteroidota</taxon>
        <taxon>Chitinophagia</taxon>
        <taxon>Chitinophagales</taxon>
        <taxon>Chitinophagaceae</taxon>
        <taxon>Parasediminibacterium</taxon>
    </lineage>
</organism>
<gene>
    <name evidence="1" type="ORF">ACFOW1_15510</name>
</gene>
<evidence type="ECO:0000313" key="1">
    <source>
        <dbReference type="EMBL" id="MFC4233308.1"/>
    </source>
</evidence>
<sequence>MKKIIILAAFITMGLVTKISAQSQEVQQLLLNVEKLAQFKQILTDMKKGYQIISSGYSTIKDLSQGNFSLHKTFLDGLMLVSPTVRKYKRVADIINNQILLVKEYKTAFNRYKQDGNFDPKEIDYLGKVYSNLFNKSLDDLDELTMVMTDSKLRMSDDERLEAVDRIHGNMQDKLLFLRHFNNNTTVLAVQRARERNDAVTMKKIYGINN</sequence>
<proteinExistence type="predicted"/>
<accession>A0ABV8PYX3</accession>
<dbReference type="RefSeq" id="WP_379015530.1">
    <property type="nucleotide sequence ID" value="NZ_JBHSDC010000029.1"/>
</dbReference>
<keyword evidence="2" id="KW-1185">Reference proteome</keyword>
<dbReference type="Proteomes" id="UP001595906">
    <property type="component" value="Unassembled WGS sequence"/>
</dbReference>
<name>A0ABV8PYX3_9BACT</name>
<comment type="caution">
    <text evidence="1">The sequence shown here is derived from an EMBL/GenBank/DDBJ whole genome shotgun (WGS) entry which is preliminary data.</text>
</comment>